<proteinExistence type="inferred from homology"/>
<accession>A0A8H7QDH5</accession>
<dbReference type="Pfam" id="PF00026">
    <property type="entry name" value="Asp"/>
    <property type="match status" value="1"/>
</dbReference>
<feature type="active site" evidence="8">
    <location>
        <position position="276"/>
    </location>
</feature>
<dbReference type="Gene3D" id="2.40.70.10">
    <property type="entry name" value="Acid Proteases"/>
    <property type="match status" value="2"/>
</dbReference>
<dbReference type="SUPFAM" id="SSF50630">
    <property type="entry name" value="Acid proteases"/>
    <property type="match status" value="1"/>
</dbReference>
<keyword evidence="4" id="KW-0645">Protease</keyword>
<evidence type="ECO:0000256" key="8">
    <source>
        <dbReference type="PIRSR" id="PIRSR601461-1"/>
    </source>
</evidence>
<dbReference type="InterPro" id="IPR033121">
    <property type="entry name" value="PEPTIDASE_A1"/>
</dbReference>
<dbReference type="EC" id="3.4.23.21" evidence="3"/>
<dbReference type="EMBL" id="JAEPRA010000001">
    <property type="protein sequence ID" value="KAG2189436.1"/>
    <property type="molecule type" value="Genomic_DNA"/>
</dbReference>
<name>A0A8H7QDH5_9FUNG</name>
<keyword evidence="6" id="KW-0064">Aspartyl protease</keyword>
<gene>
    <name evidence="12" type="ORF">INT44_004578</name>
</gene>
<feature type="active site" evidence="8">
    <location>
        <position position="93"/>
    </location>
</feature>
<feature type="domain" description="Peptidase A1" evidence="11">
    <location>
        <begin position="75"/>
        <end position="385"/>
    </location>
</feature>
<dbReference type="PROSITE" id="PS51767">
    <property type="entry name" value="PEPTIDASE_A1"/>
    <property type="match status" value="1"/>
</dbReference>
<dbReference type="PANTHER" id="PTHR47966:SF51">
    <property type="entry name" value="BETA-SITE APP-CLEAVING ENZYME, ISOFORM A-RELATED"/>
    <property type="match status" value="1"/>
</dbReference>
<evidence type="ECO:0000313" key="12">
    <source>
        <dbReference type="EMBL" id="KAG2189436.1"/>
    </source>
</evidence>
<comment type="caution">
    <text evidence="12">The sequence shown here is derived from an EMBL/GenBank/DDBJ whole genome shotgun (WGS) entry which is preliminary data.</text>
</comment>
<comment type="similarity">
    <text evidence="2">Belongs to the peptidase A1 family.</text>
</comment>
<evidence type="ECO:0000256" key="5">
    <source>
        <dbReference type="ARBA" id="ARBA00022729"/>
    </source>
</evidence>
<keyword evidence="13" id="KW-1185">Reference proteome</keyword>
<reference evidence="12" key="1">
    <citation type="submission" date="2020-12" db="EMBL/GenBank/DDBJ databases">
        <title>Metabolic potential, ecology and presence of endohyphal bacteria is reflected in genomic diversity of Mucoromycotina.</title>
        <authorList>
            <person name="Muszewska A."/>
            <person name="Okrasinska A."/>
            <person name="Steczkiewicz K."/>
            <person name="Drgas O."/>
            <person name="Orlowska M."/>
            <person name="Perlinska-Lenart U."/>
            <person name="Aleksandrzak-Piekarczyk T."/>
            <person name="Szatraj K."/>
            <person name="Zielenkiewicz U."/>
            <person name="Pilsyk S."/>
            <person name="Malc E."/>
            <person name="Mieczkowski P."/>
            <person name="Kruszewska J.S."/>
            <person name="Biernat P."/>
            <person name="Pawlowska J."/>
        </authorList>
    </citation>
    <scope>NUCLEOTIDE SEQUENCE</scope>
    <source>
        <strain evidence="12">WA0000051536</strain>
    </source>
</reference>
<evidence type="ECO:0000259" key="11">
    <source>
        <dbReference type="PROSITE" id="PS51767"/>
    </source>
</evidence>
<evidence type="ECO:0000256" key="3">
    <source>
        <dbReference type="ARBA" id="ARBA00013205"/>
    </source>
</evidence>
<evidence type="ECO:0000256" key="2">
    <source>
        <dbReference type="ARBA" id="ARBA00007447"/>
    </source>
</evidence>
<evidence type="ECO:0000256" key="9">
    <source>
        <dbReference type="PIRSR" id="PIRSR601461-2"/>
    </source>
</evidence>
<dbReference type="AlphaFoldDB" id="A0A8H7QDH5"/>
<evidence type="ECO:0000256" key="1">
    <source>
        <dbReference type="ARBA" id="ARBA00001130"/>
    </source>
</evidence>
<comment type="catalytic activity">
    <reaction evidence="1">
        <text>Hydrolysis of proteins with broad specificity similar to that of pepsin A, preferring hydrophobic residues at P1 and P1'. Clots milk and activates trypsinogen. Does not cleave 4-Gln-|-His-5, but does cleave 10-His-|-Leu-11 and 12-Val-|-Glu-13 in B chain of insulin.</text>
        <dbReference type="EC" id="3.4.23.21"/>
    </reaction>
</comment>
<dbReference type="GO" id="GO:0006508">
    <property type="term" value="P:proteolysis"/>
    <property type="evidence" value="ECO:0007669"/>
    <property type="project" value="UniProtKB-KW"/>
</dbReference>
<evidence type="ECO:0000256" key="10">
    <source>
        <dbReference type="SAM" id="SignalP"/>
    </source>
</evidence>
<evidence type="ECO:0000256" key="4">
    <source>
        <dbReference type="ARBA" id="ARBA00022670"/>
    </source>
</evidence>
<dbReference type="InterPro" id="IPR021109">
    <property type="entry name" value="Peptidase_aspartic_dom_sf"/>
</dbReference>
<feature type="chain" id="PRO_5034426484" description="rhizopuspepsin" evidence="10">
    <location>
        <begin position="22"/>
        <end position="389"/>
    </location>
</feature>
<evidence type="ECO:0000313" key="13">
    <source>
        <dbReference type="Proteomes" id="UP000612746"/>
    </source>
</evidence>
<dbReference type="PRINTS" id="PR00792">
    <property type="entry name" value="PEPSIN"/>
</dbReference>
<sequence length="389" mass="42192">MKFIPILFSLCALGSIDLANAYIPIPLSPKGGKVLSTPARYHKLMQKYGLEGTLQKRGDKIGTIEYTDNFYDVDYVGTVGIGTPPQNFIMDFDTGSSDVWIGTENCSSCRPTQKFDTNQSSTFQLDGFPWKLQYADGSSVSGLTAEDAFTLGGLYTMNQTLGLAENVTGSFANTNLTDGIFGLGFPSLSYTGALMAPVVQMKKQGVIDDAVIGIWLGRAREGGGGELTIGGINPAHYTGEIQYLTVPVKKYWQLNMSSISINQKTFEYRGSSSIVDTGTTLIILPMNLTQDIYNEIPGTRFNSTAGYTIPCNTSQSTEQITFTLNDLPFPINVADIVREEVGDGYCNSGIAGTTSDFTILGDTFLKSYYSVFDYGVDTIARIGFAPSKR</sequence>
<keyword evidence="7" id="KW-0378">Hydrolase</keyword>
<keyword evidence="5 10" id="KW-0732">Signal</keyword>
<dbReference type="InterPro" id="IPR001461">
    <property type="entry name" value="Aspartic_peptidase_A1"/>
</dbReference>
<evidence type="ECO:0000256" key="6">
    <source>
        <dbReference type="ARBA" id="ARBA00022750"/>
    </source>
</evidence>
<feature type="signal peptide" evidence="10">
    <location>
        <begin position="1"/>
        <end position="21"/>
    </location>
</feature>
<feature type="disulfide bond" evidence="9">
    <location>
        <begin position="311"/>
        <end position="346"/>
    </location>
</feature>
<keyword evidence="9" id="KW-1015">Disulfide bond</keyword>
<organism evidence="12 13">
    <name type="scientific">Umbelopsis vinacea</name>
    <dbReference type="NCBI Taxonomy" id="44442"/>
    <lineage>
        <taxon>Eukaryota</taxon>
        <taxon>Fungi</taxon>
        <taxon>Fungi incertae sedis</taxon>
        <taxon>Mucoromycota</taxon>
        <taxon>Mucoromycotina</taxon>
        <taxon>Umbelopsidomycetes</taxon>
        <taxon>Umbelopsidales</taxon>
        <taxon>Umbelopsidaceae</taxon>
        <taxon>Umbelopsis</taxon>
    </lineage>
</organism>
<dbReference type="PANTHER" id="PTHR47966">
    <property type="entry name" value="BETA-SITE APP-CLEAVING ENZYME, ISOFORM A-RELATED"/>
    <property type="match status" value="1"/>
</dbReference>
<evidence type="ECO:0000256" key="7">
    <source>
        <dbReference type="ARBA" id="ARBA00022801"/>
    </source>
</evidence>
<protein>
    <recommendedName>
        <fullName evidence="3">rhizopuspepsin</fullName>
        <ecNumber evidence="3">3.4.23.21</ecNumber>
    </recommendedName>
</protein>
<dbReference type="OrthoDB" id="15189at2759"/>
<dbReference type="Proteomes" id="UP000612746">
    <property type="component" value="Unassembled WGS sequence"/>
</dbReference>
<dbReference type="FunFam" id="2.40.70.10:FF:000115">
    <property type="entry name" value="Lysosomal aspartic protease"/>
    <property type="match status" value="1"/>
</dbReference>
<dbReference type="GO" id="GO:0004190">
    <property type="term" value="F:aspartic-type endopeptidase activity"/>
    <property type="evidence" value="ECO:0007669"/>
    <property type="project" value="UniProtKB-KW"/>
</dbReference>